<name>A0AAU1TX72_9ACTN</name>
<evidence type="ECO:0000313" key="1">
    <source>
        <dbReference type="EMBL" id="WTS09964.1"/>
    </source>
</evidence>
<organism evidence="1">
    <name type="scientific">Streptomyces sp. NBC_00119</name>
    <dbReference type="NCBI Taxonomy" id="2975659"/>
    <lineage>
        <taxon>Bacteria</taxon>
        <taxon>Bacillati</taxon>
        <taxon>Actinomycetota</taxon>
        <taxon>Actinomycetes</taxon>
        <taxon>Kitasatosporales</taxon>
        <taxon>Streptomycetaceae</taxon>
        <taxon>Streptomyces</taxon>
    </lineage>
</organism>
<reference evidence="1" key="1">
    <citation type="submission" date="2022-10" db="EMBL/GenBank/DDBJ databases">
        <title>The complete genomes of actinobacterial strains from the NBC collection.</title>
        <authorList>
            <person name="Joergensen T.S."/>
            <person name="Alvarez Arevalo M."/>
            <person name="Sterndorff E.B."/>
            <person name="Faurdal D."/>
            <person name="Vuksanovic O."/>
            <person name="Mourched A.-S."/>
            <person name="Charusanti P."/>
            <person name="Shaw S."/>
            <person name="Blin K."/>
            <person name="Weber T."/>
        </authorList>
    </citation>
    <scope>NUCLEOTIDE SEQUENCE</scope>
    <source>
        <strain evidence="1">NBC_00119</strain>
    </source>
</reference>
<proteinExistence type="predicted"/>
<accession>A0AAU1TX72</accession>
<gene>
    <name evidence="1" type="ORF">OHU69_01870</name>
</gene>
<dbReference type="AlphaFoldDB" id="A0AAU1TX72"/>
<sequence length="52" mass="5807">MDEHSDEAGDAYLVRDAPQFLSDRHLAGRQYREDVVTYYRMAGPCAGDASSL</sequence>
<protein>
    <submittedName>
        <fullName evidence="1">Uncharacterized protein</fullName>
    </submittedName>
</protein>
<dbReference type="EMBL" id="CP108195">
    <property type="protein sequence ID" value="WTS09964.1"/>
    <property type="molecule type" value="Genomic_DNA"/>
</dbReference>